<sequence>MFRNLKNSLTILAWVIGSLHVHAQAGLLFESALEEGNLPDAMGELPQYLQEATPEHLQMIDILTSKDIEEFIQYRRKFGRIISPYELQAIPGFTREKIRSLLQYFMIPELAFNYETSEGFLSRPESLEFMLLAEKQTARPGIHFRGRMTLDKPGQWKAGLRFDQDPGETWKISPAQGYWGADHINVFFQKQPSGIIERMIIGDFRVHTGQGLIHQGSFQLGKGSNLPLPSAASFITYHGSFSESSGMSGGAITLSKGRWKTSGYISFRRRDASIYNDKTFRSFMNSGDHSDQASQKKRKAVGIISIGHFTEYHGTNGRFGYAINSDRLTHNLAYDRMYKDPLPEGSSFGQASLFGNYRYRNLLMWFEIAANPTGSTAWVSGVSISAGRNLEWILLLRRYQPGYFTFYGKGFSETGSGFSNERGRYLGFRYSIRKKLLLVAYADFYLIPWYSYRHNTAVRGRDGRLDLTYTIHDHMNVRLLSKVEKRDQSPGNSQSLTTYRHQFHWVLKKNLHEMRIRVQYNMRSSLDAEQGWLLSCEWIIDNPRTSWNMRFMYFRTDSYYTREFTFERDVWGSFSLPSYYGKGYRAFLLVRHRFNRSLTGWFRWALTVSSPEKSGYREHELKIQLKYTI</sequence>
<accession>A0A9X1HUB8</accession>
<dbReference type="Proteomes" id="UP001139409">
    <property type="component" value="Unassembled WGS sequence"/>
</dbReference>
<evidence type="ECO:0000313" key="3">
    <source>
        <dbReference type="EMBL" id="MCA6077717.1"/>
    </source>
</evidence>
<gene>
    <name evidence="1" type="ORF">LDX50_11065</name>
    <name evidence="2" type="ORF">LDX50_17035</name>
    <name evidence="3" type="ORF">LDX50_22755</name>
</gene>
<name>A0A9X1HUB8_9BACT</name>
<dbReference type="EMBL" id="JAIXNE010000003">
    <property type="protein sequence ID" value="MCA6076589.1"/>
    <property type="molecule type" value="Genomic_DNA"/>
</dbReference>
<protein>
    <submittedName>
        <fullName evidence="2">Helix-hairpin-helix domain-containing protein</fullName>
    </submittedName>
</protein>
<evidence type="ECO:0000313" key="2">
    <source>
        <dbReference type="EMBL" id="MCA6076589.1"/>
    </source>
</evidence>
<dbReference type="RefSeq" id="WP_225698514.1">
    <property type="nucleotide sequence ID" value="NZ_JAIXNE010000002.1"/>
</dbReference>
<dbReference type="EMBL" id="JAIXNE010000002">
    <property type="protein sequence ID" value="MCA6075412.1"/>
    <property type="molecule type" value="Genomic_DNA"/>
</dbReference>
<evidence type="ECO:0000313" key="1">
    <source>
        <dbReference type="EMBL" id="MCA6075412.1"/>
    </source>
</evidence>
<reference evidence="2" key="1">
    <citation type="submission" date="2021-09" db="EMBL/GenBank/DDBJ databases">
        <title>Fulvivirga sp. isolated from coastal sediment.</title>
        <authorList>
            <person name="Yu H."/>
        </authorList>
    </citation>
    <scope>NUCLEOTIDE SEQUENCE</scope>
    <source>
        <strain evidence="2">1062</strain>
    </source>
</reference>
<organism evidence="2 4">
    <name type="scientific">Fulvivirga sedimenti</name>
    <dbReference type="NCBI Taxonomy" id="2879465"/>
    <lineage>
        <taxon>Bacteria</taxon>
        <taxon>Pseudomonadati</taxon>
        <taxon>Bacteroidota</taxon>
        <taxon>Cytophagia</taxon>
        <taxon>Cytophagales</taxon>
        <taxon>Fulvivirgaceae</taxon>
        <taxon>Fulvivirga</taxon>
    </lineage>
</organism>
<comment type="caution">
    <text evidence="2">The sequence shown here is derived from an EMBL/GenBank/DDBJ whole genome shotgun (WGS) entry which is preliminary data.</text>
</comment>
<dbReference type="AlphaFoldDB" id="A0A9X1HUB8"/>
<keyword evidence="4" id="KW-1185">Reference proteome</keyword>
<dbReference type="EMBL" id="JAIXNE010000004">
    <property type="protein sequence ID" value="MCA6077717.1"/>
    <property type="molecule type" value="Genomic_DNA"/>
</dbReference>
<proteinExistence type="predicted"/>
<evidence type="ECO:0000313" key="4">
    <source>
        <dbReference type="Proteomes" id="UP001139409"/>
    </source>
</evidence>